<reference evidence="8 9" key="1">
    <citation type="submission" date="2020-05" db="EMBL/GenBank/DDBJ databases">
        <title>Complete genome sequence of of a novel Thermoleptolyngbya strain isolated from hot springs of Ganzi, Sichuan China.</title>
        <authorList>
            <person name="Tang J."/>
            <person name="Daroch M."/>
            <person name="Li L."/>
            <person name="Waleron K."/>
            <person name="Waleron M."/>
            <person name="Waleron M."/>
        </authorList>
    </citation>
    <scope>NUCLEOTIDE SEQUENCE [LARGE SCALE GENOMIC DNA]</scope>
    <source>
        <strain evidence="8 9">PKUAC-SCTA183</strain>
    </source>
</reference>
<dbReference type="AlphaFoldDB" id="A0A6M8B9W6"/>
<keyword evidence="3" id="KW-1003">Cell membrane</keyword>
<name>A0A6M8B9W6_9CYAN</name>
<evidence type="ECO:0000313" key="8">
    <source>
        <dbReference type="EMBL" id="QKD84209.1"/>
    </source>
</evidence>
<feature type="transmembrane region" description="Helical" evidence="7">
    <location>
        <begin position="324"/>
        <end position="352"/>
    </location>
</feature>
<evidence type="ECO:0000256" key="2">
    <source>
        <dbReference type="ARBA" id="ARBA00007430"/>
    </source>
</evidence>
<feature type="transmembrane region" description="Helical" evidence="7">
    <location>
        <begin position="146"/>
        <end position="165"/>
    </location>
</feature>
<proteinExistence type="inferred from homology"/>
<evidence type="ECO:0000256" key="7">
    <source>
        <dbReference type="SAM" id="Phobius"/>
    </source>
</evidence>
<evidence type="ECO:0000313" key="9">
    <source>
        <dbReference type="Proteomes" id="UP000505210"/>
    </source>
</evidence>
<dbReference type="KEGG" id="theu:HPC62_20335"/>
<keyword evidence="9" id="KW-1185">Reference proteome</keyword>
<feature type="transmembrane region" description="Helical" evidence="7">
    <location>
        <begin position="108"/>
        <end position="126"/>
    </location>
</feature>
<evidence type="ECO:0000256" key="4">
    <source>
        <dbReference type="ARBA" id="ARBA00022692"/>
    </source>
</evidence>
<evidence type="ECO:0000256" key="6">
    <source>
        <dbReference type="ARBA" id="ARBA00023136"/>
    </source>
</evidence>
<feature type="transmembrane region" description="Helical" evidence="7">
    <location>
        <begin position="416"/>
        <end position="436"/>
    </location>
</feature>
<feature type="transmembrane region" description="Helical" evidence="7">
    <location>
        <begin position="7"/>
        <end position="27"/>
    </location>
</feature>
<comment type="similarity">
    <text evidence="2">Belongs to the polysaccharide synthase family.</text>
</comment>
<dbReference type="Pfam" id="PF13440">
    <property type="entry name" value="Polysacc_synt_3"/>
    <property type="match status" value="1"/>
</dbReference>
<dbReference type="Proteomes" id="UP000505210">
    <property type="component" value="Chromosome"/>
</dbReference>
<evidence type="ECO:0000256" key="1">
    <source>
        <dbReference type="ARBA" id="ARBA00004651"/>
    </source>
</evidence>
<gene>
    <name evidence="8" type="ORF">HPC62_20335</name>
</gene>
<evidence type="ECO:0000256" key="5">
    <source>
        <dbReference type="ARBA" id="ARBA00022989"/>
    </source>
</evidence>
<accession>A0A6M8B9W6</accession>
<evidence type="ECO:0000256" key="3">
    <source>
        <dbReference type="ARBA" id="ARBA00022475"/>
    </source>
</evidence>
<feature type="transmembrane region" description="Helical" evidence="7">
    <location>
        <begin position="233"/>
        <end position="256"/>
    </location>
</feature>
<feature type="transmembrane region" description="Helical" evidence="7">
    <location>
        <begin position="171"/>
        <end position="190"/>
    </location>
</feature>
<feature type="transmembrane region" description="Helical" evidence="7">
    <location>
        <begin position="294"/>
        <end position="318"/>
    </location>
</feature>
<keyword evidence="4 7" id="KW-0812">Transmembrane</keyword>
<comment type="subcellular location">
    <subcellularLocation>
        <location evidence="1">Cell membrane</location>
        <topology evidence="1">Multi-pass membrane protein</topology>
    </subcellularLocation>
</comment>
<keyword evidence="6 7" id="KW-0472">Membrane</keyword>
<feature type="transmembrane region" description="Helical" evidence="7">
    <location>
        <begin position="47"/>
        <end position="68"/>
    </location>
</feature>
<dbReference type="EMBL" id="CP053661">
    <property type="protein sequence ID" value="QKD84209.1"/>
    <property type="molecule type" value="Genomic_DNA"/>
</dbReference>
<sequence length="445" mass="48537">MASIKQLAIRGTAWVVLTYGISLALRIGSNLILTRLLNPEMFGKVSLVWVFLGALVLFSDLGVAPSIIQSKRGDDPDFLNTAWTIQVIRGFILWAGSLLIAWPVASFYGQPELVLLLPFMGLFLVIDGFNPTKRITLNRQLSMRHISTLEISAQVVSGVILIIWAWMSPSIWAIASAGVISAVITLILNIWSIPGPLNRFAWDKSAVREILNFGKWIFASSAMHFLATQTDRLVLGKLITLSMFGIYNLALGIAILPSTLIEKVGGTVIFPSLAKLIHLERTELRAKILKNRGLVLAAIGILLALLISTGDIIISIMYDERYRQAGWMLSVLSLGIWPLALTNTVGPVLLALGQSQYSAFGKFLSFLFLILGIPLGAHLAGDFGAVVAVPISNIPIYAANLYGLWKERLLCIGQDLKLTLVFLAILALFLTGRAIFGVDFPALTS</sequence>
<dbReference type="InterPro" id="IPR050833">
    <property type="entry name" value="Poly_Biosynth_Transport"/>
</dbReference>
<protein>
    <submittedName>
        <fullName evidence="8">Oligosaccharide flippase family protein</fullName>
    </submittedName>
</protein>
<organism evidence="8 9">
    <name type="scientific">Thermoleptolyngbya sichuanensis A183</name>
    <dbReference type="NCBI Taxonomy" id="2737172"/>
    <lineage>
        <taxon>Bacteria</taxon>
        <taxon>Bacillati</taxon>
        <taxon>Cyanobacteriota</taxon>
        <taxon>Cyanophyceae</taxon>
        <taxon>Oculatellales</taxon>
        <taxon>Oculatellaceae</taxon>
        <taxon>Thermoleptolyngbya</taxon>
        <taxon>Thermoleptolyngbya sichuanensis</taxon>
    </lineage>
</organism>
<dbReference type="PANTHER" id="PTHR30250:SF10">
    <property type="entry name" value="LIPOPOLYSACCHARIDE BIOSYNTHESIS PROTEIN WZXC"/>
    <property type="match status" value="1"/>
</dbReference>
<dbReference type="GO" id="GO:0005886">
    <property type="term" value="C:plasma membrane"/>
    <property type="evidence" value="ECO:0007669"/>
    <property type="project" value="UniProtKB-SubCell"/>
</dbReference>
<feature type="transmembrane region" description="Helical" evidence="7">
    <location>
        <begin position="210"/>
        <end position="227"/>
    </location>
</feature>
<dbReference type="RefSeq" id="WP_172358256.1">
    <property type="nucleotide sequence ID" value="NZ_CP053661.1"/>
</dbReference>
<feature type="transmembrane region" description="Helical" evidence="7">
    <location>
        <begin position="80"/>
        <end position="102"/>
    </location>
</feature>
<feature type="transmembrane region" description="Helical" evidence="7">
    <location>
        <begin position="383"/>
        <end position="404"/>
    </location>
</feature>
<keyword evidence="5 7" id="KW-1133">Transmembrane helix</keyword>
<dbReference type="PANTHER" id="PTHR30250">
    <property type="entry name" value="PST FAMILY PREDICTED COLANIC ACID TRANSPORTER"/>
    <property type="match status" value="1"/>
</dbReference>
<feature type="transmembrane region" description="Helical" evidence="7">
    <location>
        <begin position="359"/>
        <end position="377"/>
    </location>
</feature>